<feature type="transmembrane region" description="Helical" evidence="2">
    <location>
        <begin position="216"/>
        <end position="237"/>
    </location>
</feature>
<name>A0A7Y6IGC5_9ACTN</name>
<feature type="transmembrane region" description="Helical" evidence="2">
    <location>
        <begin position="94"/>
        <end position="112"/>
    </location>
</feature>
<feature type="transmembrane region" description="Helical" evidence="2">
    <location>
        <begin position="192"/>
        <end position="210"/>
    </location>
</feature>
<feature type="region of interest" description="Disordered" evidence="1">
    <location>
        <begin position="1"/>
        <end position="59"/>
    </location>
</feature>
<evidence type="ECO:0000313" key="4">
    <source>
        <dbReference type="Proteomes" id="UP000586042"/>
    </source>
</evidence>
<proteinExistence type="predicted"/>
<dbReference type="EMBL" id="JABWGN010000015">
    <property type="protein sequence ID" value="NUW36324.1"/>
    <property type="molecule type" value="Genomic_DNA"/>
</dbReference>
<reference evidence="3 4" key="1">
    <citation type="submission" date="2020-06" db="EMBL/GenBank/DDBJ databases">
        <title>Nonomuraea sp. SMC257, a novel actinomycete isolated from soil.</title>
        <authorList>
            <person name="Chanama M."/>
        </authorList>
    </citation>
    <scope>NUCLEOTIDE SEQUENCE [LARGE SCALE GENOMIC DNA]</scope>
    <source>
        <strain evidence="3 4">SMC257</strain>
    </source>
</reference>
<sequence length="281" mass="28916">MAGWVRLPRCGSGARPGRSRPPRDDGTRPGRQRPPRDDGVRPGHQSPPRGDGARPGCQTSRPALRVLRAGVFATVCVLLSAGLHTLTAGDAVDLLTLSAAMAATWSGALALTGRRRGRGTLLIACFAAQYGMHHLFTASFAVSHLAAPDPGAGLQAHHLLGQHAHLTPVLLGQHAHLTPVAMAAGHQEHGSGLGMALVHVAVALISGWWLERGDAALAELTRLAVASAHGLVAWLLAPPAAPVAVARPGLTAARTAPALPSSPLLAATITRRGPPVSLPAR</sequence>
<comment type="caution">
    <text evidence="3">The sequence shown here is derived from an EMBL/GenBank/DDBJ whole genome shotgun (WGS) entry which is preliminary data.</text>
</comment>
<evidence type="ECO:0000256" key="1">
    <source>
        <dbReference type="SAM" id="MobiDB-lite"/>
    </source>
</evidence>
<keyword evidence="2" id="KW-1133">Transmembrane helix</keyword>
<keyword evidence="2" id="KW-0472">Membrane</keyword>
<evidence type="ECO:0000256" key="2">
    <source>
        <dbReference type="SAM" id="Phobius"/>
    </source>
</evidence>
<protein>
    <submittedName>
        <fullName evidence="3">Uncharacterized protein</fullName>
    </submittedName>
</protein>
<gene>
    <name evidence="3" type="ORF">HTZ77_33685</name>
</gene>
<keyword evidence="4" id="KW-1185">Reference proteome</keyword>
<feature type="compositionally biased region" description="Basic and acidic residues" evidence="1">
    <location>
        <begin position="21"/>
        <end position="41"/>
    </location>
</feature>
<keyword evidence="2" id="KW-0812">Transmembrane</keyword>
<evidence type="ECO:0000313" key="3">
    <source>
        <dbReference type="EMBL" id="NUW36324.1"/>
    </source>
</evidence>
<dbReference type="Proteomes" id="UP000586042">
    <property type="component" value="Unassembled WGS sequence"/>
</dbReference>
<dbReference type="RefSeq" id="WP_175593786.1">
    <property type="nucleotide sequence ID" value="NZ_JABWGN010000015.1"/>
</dbReference>
<feature type="transmembrane region" description="Helical" evidence="2">
    <location>
        <begin position="69"/>
        <end position="88"/>
    </location>
</feature>
<organism evidence="3 4">
    <name type="scientific">Nonomuraea montanisoli</name>
    <dbReference type="NCBI Taxonomy" id="2741721"/>
    <lineage>
        <taxon>Bacteria</taxon>
        <taxon>Bacillati</taxon>
        <taxon>Actinomycetota</taxon>
        <taxon>Actinomycetes</taxon>
        <taxon>Streptosporangiales</taxon>
        <taxon>Streptosporangiaceae</taxon>
        <taxon>Nonomuraea</taxon>
    </lineage>
</organism>
<dbReference type="AlphaFoldDB" id="A0A7Y6IGC5"/>
<accession>A0A7Y6IGC5</accession>